<dbReference type="Gene3D" id="3.30.70.360">
    <property type="match status" value="1"/>
</dbReference>
<dbReference type="Pfam" id="PF01546">
    <property type="entry name" value="Peptidase_M20"/>
    <property type="match status" value="1"/>
</dbReference>
<name>A0ABV5X085_9MICO</name>
<dbReference type="Gene3D" id="3.40.630.10">
    <property type="entry name" value="Zn peptidases"/>
    <property type="match status" value="1"/>
</dbReference>
<dbReference type="InterPro" id="IPR002933">
    <property type="entry name" value="Peptidase_M20"/>
</dbReference>
<reference evidence="2 3" key="1">
    <citation type="submission" date="2024-09" db="EMBL/GenBank/DDBJ databases">
        <authorList>
            <person name="Sun Q."/>
            <person name="Mori K."/>
        </authorList>
    </citation>
    <scope>NUCLEOTIDE SEQUENCE [LARGE SCALE GENOMIC DNA]</scope>
    <source>
        <strain evidence="2 3">JCM 11683</strain>
    </source>
</reference>
<gene>
    <name evidence="2" type="ORF">ACFFN1_05510</name>
</gene>
<dbReference type="InterPro" id="IPR017439">
    <property type="entry name" value="Amidohydrolase"/>
</dbReference>
<dbReference type="RefSeq" id="WP_376839385.1">
    <property type="nucleotide sequence ID" value="NZ_JBHMAU010000039.1"/>
</dbReference>
<accession>A0ABV5X085</accession>
<dbReference type="PANTHER" id="PTHR11014:SF63">
    <property type="entry name" value="METALLOPEPTIDASE, PUTATIVE (AFU_ORTHOLOGUE AFUA_6G09600)-RELATED"/>
    <property type="match status" value="1"/>
</dbReference>
<dbReference type="CDD" id="cd03886">
    <property type="entry name" value="M20_Acy1"/>
    <property type="match status" value="1"/>
</dbReference>
<dbReference type="Pfam" id="PF07687">
    <property type="entry name" value="M20_dimer"/>
    <property type="match status" value="1"/>
</dbReference>
<keyword evidence="3" id="KW-1185">Reference proteome</keyword>
<evidence type="ECO:0000313" key="2">
    <source>
        <dbReference type="EMBL" id="MFB9775870.1"/>
    </source>
</evidence>
<comment type="caution">
    <text evidence="2">The sequence shown here is derived from an EMBL/GenBank/DDBJ whole genome shotgun (WGS) entry which is preliminary data.</text>
</comment>
<dbReference type="InterPro" id="IPR036264">
    <property type="entry name" value="Bact_exopeptidase_dim_dom"/>
</dbReference>
<organism evidence="2 3">
    <name type="scientific">Brevibacterium otitidis</name>
    <dbReference type="NCBI Taxonomy" id="53364"/>
    <lineage>
        <taxon>Bacteria</taxon>
        <taxon>Bacillati</taxon>
        <taxon>Actinomycetota</taxon>
        <taxon>Actinomycetes</taxon>
        <taxon>Micrococcales</taxon>
        <taxon>Brevibacteriaceae</taxon>
        <taxon>Brevibacterium</taxon>
    </lineage>
</organism>
<dbReference type="SUPFAM" id="SSF55031">
    <property type="entry name" value="Bacterial exopeptidase dimerisation domain"/>
    <property type="match status" value="1"/>
</dbReference>
<feature type="domain" description="Peptidase M20 dimerisation" evidence="1">
    <location>
        <begin position="194"/>
        <end position="286"/>
    </location>
</feature>
<evidence type="ECO:0000313" key="3">
    <source>
        <dbReference type="Proteomes" id="UP001589707"/>
    </source>
</evidence>
<dbReference type="NCBIfam" id="TIGR01891">
    <property type="entry name" value="amidohydrolases"/>
    <property type="match status" value="1"/>
</dbReference>
<protein>
    <submittedName>
        <fullName evidence="2">M20 family metallopeptidase</fullName>
    </submittedName>
</protein>
<dbReference type="EMBL" id="JBHMAU010000039">
    <property type="protein sequence ID" value="MFB9775870.1"/>
    <property type="molecule type" value="Genomic_DNA"/>
</dbReference>
<proteinExistence type="predicted"/>
<evidence type="ECO:0000259" key="1">
    <source>
        <dbReference type="Pfam" id="PF07687"/>
    </source>
</evidence>
<dbReference type="PANTHER" id="PTHR11014">
    <property type="entry name" value="PEPTIDASE M20 FAMILY MEMBER"/>
    <property type="match status" value="1"/>
</dbReference>
<sequence length="444" mass="47151">MSLISHSAAVEILPDLQRLRRDLHRHPELGLDLPRTQARVAEELAGLDVEVTRGQSLSSLTVVLRGGKRDPENPVAVLLRGDMDGLPVTEATGFDFASTNGAMHACGHDLHTTGLLGALRLLHEVRAELAGDVIFMFQPGEEGYDGAGHMLREGVLDAAGVPVIAAYGVHVSADQELGNLYCRPGSYMSAFSLMHITVRGKGGHASRPHTTRDPIQVGAMLVGQLQEYNSRRFDAFDPIIITVGQFHAGTAPNVIPDTAELTVGIRSFSEASTAQAEAELPQFVRDLTAAHGLEAEVEYRNVLPPVINDETETRFYMQTAAEVFGPDHTHLVTVPKPGSEDFSRVLQQVPGTYGHVGAALPGVVAEEQDSNHSPRARHSDEGLGQHARFLAELAAGRLAQHAAAPEEGVARPEAATVPEAVAAVPEAGAAVPEADGTSRGGDLA</sequence>
<dbReference type="InterPro" id="IPR011650">
    <property type="entry name" value="Peptidase_M20_dimer"/>
</dbReference>
<dbReference type="Proteomes" id="UP001589707">
    <property type="component" value="Unassembled WGS sequence"/>
</dbReference>
<dbReference type="PIRSF" id="PIRSF005962">
    <property type="entry name" value="Pept_M20D_amidohydro"/>
    <property type="match status" value="1"/>
</dbReference>
<dbReference type="SUPFAM" id="SSF53187">
    <property type="entry name" value="Zn-dependent exopeptidases"/>
    <property type="match status" value="1"/>
</dbReference>